<dbReference type="GO" id="GO:0003924">
    <property type="term" value="F:GTPase activity"/>
    <property type="evidence" value="ECO:0007669"/>
    <property type="project" value="InterPro"/>
</dbReference>
<feature type="coiled-coil region" evidence="9">
    <location>
        <begin position="289"/>
        <end position="326"/>
    </location>
</feature>
<dbReference type="GO" id="GO:0005737">
    <property type="term" value="C:cytoplasm"/>
    <property type="evidence" value="ECO:0007669"/>
    <property type="project" value="UniProtKB-UniRule"/>
</dbReference>
<keyword evidence="3 8" id="KW-0396">Initiation factor</keyword>
<evidence type="ECO:0000256" key="9">
    <source>
        <dbReference type="SAM" id="Coils"/>
    </source>
</evidence>
<dbReference type="FunFam" id="3.40.50.300:FF:000019">
    <property type="entry name" value="Translation initiation factor IF-2"/>
    <property type="match status" value="1"/>
</dbReference>
<dbReference type="NCBIfam" id="TIGR00231">
    <property type="entry name" value="small_GTP"/>
    <property type="match status" value="1"/>
</dbReference>
<dbReference type="PANTHER" id="PTHR43381">
    <property type="entry name" value="TRANSLATION INITIATION FACTOR IF-2-RELATED"/>
    <property type="match status" value="1"/>
</dbReference>
<sequence length="533" mass="59180">MNKKTKQKKKAESNIIPVITVMGHVDHGKTSLLDQIKSTRIQQSESGGITQSIRAHEVEYKGKKLTFIDTPGHEAFSILREKGASVTNIVLLVVAADDGVKPQTLESISYAKKYKIPMVVAINKIDLPTANVKKVKQELASADVLLEDWGGDVLFTEVSAKENKNIDKLLENIFLQAELSEIKEDKKKLEGADSYCVVLESYLDRSMGTTSLIIVKAGKLKLGDTLCYGEEVSRIKSIQDEFHNELEEAVAGESALITGIKNLLDLGKPIYSFDSHEKAVEFINKHKSTENIVEEIENVDTEVSELSEEEQNQAELEMLLTQFESTERPEEGAKKTLPVILKTDTLGSVNAIISELEKLSDDETDIKIIRAESGEITKNDIQDAKTSKAIILGFNAVISPFLQTLARRERVIVKNYQIIYELLDEVDAVLELLATPDQEEIITGKAKIKKKFVLSNGDIIAGCMVEDGSIKKGHLIYAERKGERIGEGKISSLKREKDEIKEAVKGTECGILITPVIEISEGDTLYCYRIQKN</sequence>
<dbReference type="FunFam" id="3.40.50.10050:FF:000001">
    <property type="entry name" value="Translation initiation factor IF-2"/>
    <property type="match status" value="1"/>
</dbReference>
<dbReference type="InterPro" id="IPR027417">
    <property type="entry name" value="P-loop_NTPase"/>
</dbReference>
<reference evidence="11" key="2">
    <citation type="journal article" date="2021" name="Microbiome">
        <title>Successional dynamics and alternative stable states in a saline activated sludge microbial community over 9 years.</title>
        <authorList>
            <person name="Wang Y."/>
            <person name="Ye J."/>
            <person name="Ju F."/>
            <person name="Liu L."/>
            <person name="Boyd J.A."/>
            <person name="Deng Y."/>
            <person name="Parks D.H."/>
            <person name="Jiang X."/>
            <person name="Yin X."/>
            <person name="Woodcroft B.J."/>
            <person name="Tyson G.W."/>
            <person name="Hugenholtz P."/>
            <person name="Polz M.F."/>
            <person name="Zhang T."/>
        </authorList>
    </citation>
    <scope>NUCLEOTIDE SEQUENCE</scope>
    <source>
        <strain evidence="11">HKST-UBA10</strain>
    </source>
</reference>
<evidence type="ECO:0000256" key="1">
    <source>
        <dbReference type="ARBA" id="ARBA00007733"/>
    </source>
</evidence>
<comment type="caution">
    <text evidence="11">The sequence shown here is derived from an EMBL/GenBank/DDBJ whole genome shotgun (WGS) entry which is preliminary data.</text>
</comment>
<dbReference type="Gene3D" id="3.40.50.300">
    <property type="entry name" value="P-loop containing nucleotide triphosphate hydrolases"/>
    <property type="match status" value="1"/>
</dbReference>
<dbReference type="AlphaFoldDB" id="A0A955L352"/>
<dbReference type="Pfam" id="PF22042">
    <property type="entry name" value="EF-G_D2"/>
    <property type="match status" value="1"/>
</dbReference>
<dbReference type="InterPro" id="IPR000178">
    <property type="entry name" value="TF_IF2_bacterial-like"/>
</dbReference>
<dbReference type="InterPro" id="IPR029459">
    <property type="entry name" value="EFTU-type"/>
</dbReference>
<reference evidence="11" key="1">
    <citation type="submission" date="2020-04" db="EMBL/GenBank/DDBJ databases">
        <authorList>
            <person name="Zhang T."/>
        </authorList>
    </citation>
    <scope>NUCLEOTIDE SEQUENCE</scope>
    <source>
        <strain evidence="11">HKST-UBA10</strain>
    </source>
</reference>
<dbReference type="Gene3D" id="3.40.50.10050">
    <property type="entry name" value="Translation initiation factor IF- 2, domain 3"/>
    <property type="match status" value="1"/>
</dbReference>
<dbReference type="Pfam" id="PF14578">
    <property type="entry name" value="GTP_EFTU_D4"/>
    <property type="match status" value="1"/>
</dbReference>
<dbReference type="InterPro" id="IPR015760">
    <property type="entry name" value="TIF_IF2"/>
</dbReference>
<organism evidence="11 12">
    <name type="scientific">Candidatus Dojkabacteria bacterium</name>
    <dbReference type="NCBI Taxonomy" id="2099670"/>
    <lineage>
        <taxon>Bacteria</taxon>
        <taxon>Candidatus Dojkabacteria</taxon>
    </lineage>
</organism>
<dbReference type="InterPro" id="IPR053905">
    <property type="entry name" value="EF-G-like_DII"/>
</dbReference>
<dbReference type="InterPro" id="IPR000795">
    <property type="entry name" value="T_Tr_GTP-bd_dom"/>
</dbReference>
<keyword evidence="4" id="KW-0547">Nucleotide-binding</keyword>
<dbReference type="InterPro" id="IPR023115">
    <property type="entry name" value="TIF_IF2_dom3"/>
</dbReference>
<dbReference type="CDD" id="cd01887">
    <property type="entry name" value="IF2_eIF5B"/>
    <property type="match status" value="1"/>
</dbReference>
<dbReference type="SUPFAM" id="SSF52156">
    <property type="entry name" value="Initiation factor IF2/eIF5b, domain 3"/>
    <property type="match status" value="1"/>
</dbReference>
<dbReference type="PANTHER" id="PTHR43381:SF5">
    <property type="entry name" value="TR-TYPE G DOMAIN-CONTAINING PROTEIN"/>
    <property type="match status" value="1"/>
</dbReference>
<evidence type="ECO:0000256" key="7">
    <source>
        <dbReference type="NCBIfam" id="TIGR00487"/>
    </source>
</evidence>
<evidence type="ECO:0000256" key="4">
    <source>
        <dbReference type="ARBA" id="ARBA00022741"/>
    </source>
</evidence>
<dbReference type="SUPFAM" id="SSF52540">
    <property type="entry name" value="P-loop containing nucleoside triphosphate hydrolases"/>
    <property type="match status" value="1"/>
</dbReference>
<dbReference type="SUPFAM" id="SSF50447">
    <property type="entry name" value="Translation proteins"/>
    <property type="match status" value="2"/>
</dbReference>
<evidence type="ECO:0000256" key="5">
    <source>
        <dbReference type="ARBA" id="ARBA00022917"/>
    </source>
</evidence>
<comment type="function">
    <text evidence="8">One of the essential components for the initiation of protein synthesis. Protects formylmethionyl-tRNA from spontaneous hydrolysis and promotes its binding to the 30S ribosomal subunits. Also involved in the hydrolysis of GTP during the formation of the 70S ribosomal complex.</text>
</comment>
<keyword evidence="5 8" id="KW-0648">Protein biosynthesis</keyword>
<dbReference type="Pfam" id="PF11987">
    <property type="entry name" value="IF-2"/>
    <property type="match status" value="1"/>
</dbReference>
<evidence type="ECO:0000256" key="2">
    <source>
        <dbReference type="ARBA" id="ARBA00020675"/>
    </source>
</evidence>
<accession>A0A955L352</accession>
<dbReference type="Proteomes" id="UP000782843">
    <property type="component" value="Unassembled WGS sequence"/>
</dbReference>
<evidence type="ECO:0000256" key="3">
    <source>
        <dbReference type="ARBA" id="ARBA00022540"/>
    </source>
</evidence>
<dbReference type="CDD" id="cd03692">
    <property type="entry name" value="mtIF2_IVc"/>
    <property type="match status" value="1"/>
</dbReference>
<protein>
    <recommendedName>
        <fullName evidence="2 7">Translation initiation factor IF-2</fullName>
    </recommendedName>
</protein>
<dbReference type="InterPro" id="IPR005225">
    <property type="entry name" value="Small_GTP-bd"/>
</dbReference>
<dbReference type="SMART" id="SM00173">
    <property type="entry name" value="RAS"/>
    <property type="match status" value="1"/>
</dbReference>
<gene>
    <name evidence="11" type="primary">infB</name>
    <name evidence="11" type="ORF">KC660_01170</name>
</gene>
<dbReference type="FunFam" id="2.40.30.10:FF:000008">
    <property type="entry name" value="Translation initiation factor IF-2"/>
    <property type="match status" value="1"/>
</dbReference>
<evidence type="ECO:0000259" key="10">
    <source>
        <dbReference type="PROSITE" id="PS51722"/>
    </source>
</evidence>
<dbReference type="EMBL" id="JAGQLG010000040">
    <property type="protein sequence ID" value="MCA9381999.1"/>
    <property type="molecule type" value="Genomic_DNA"/>
</dbReference>
<dbReference type="PROSITE" id="PS51722">
    <property type="entry name" value="G_TR_2"/>
    <property type="match status" value="1"/>
</dbReference>
<name>A0A955L352_9BACT</name>
<dbReference type="Pfam" id="PF00009">
    <property type="entry name" value="GTP_EFTU"/>
    <property type="match status" value="1"/>
</dbReference>
<dbReference type="GO" id="GO:0003743">
    <property type="term" value="F:translation initiation factor activity"/>
    <property type="evidence" value="ECO:0007669"/>
    <property type="project" value="UniProtKB-UniRule"/>
</dbReference>
<dbReference type="GO" id="GO:0005525">
    <property type="term" value="F:GTP binding"/>
    <property type="evidence" value="ECO:0007669"/>
    <property type="project" value="UniProtKB-KW"/>
</dbReference>
<evidence type="ECO:0000256" key="8">
    <source>
        <dbReference type="RuleBase" id="RU000644"/>
    </source>
</evidence>
<feature type="domain" description="Tr-type G" evidence="10">
    <location>
        <begin position="14"/>
        <end position="181"/>
    </location>
</feature>
<dbReference type="Gene3D" id="2.40.30.10">
    <property type="entry name" value="Translation factors"/>
    <property type="match status" value="2"/>
</dbReference>
<keyword evidence="9" id="KW-0175">Coiled coil</keyword>
<proteinExistence type="inferred from homology"/>
<dbReference type="InterPro" id="IPR009000">
    <property type="entry name" value="Transl_B-barrel_sf"/>
</dbReference>
<evidence type="ECO:0000313" key="12">
    <source>
        <dbReference type="Proteomes" id="UP000782843"/>
    </source>
</evidence>
<dbReference type="PRINTS" id="PR00449">
    <property type="entry name" value="RASTRNSFRMNG"/>
</dbReference>
<dbReference type="NCBIfam" id="TIGR00487">
    <property type="entry name" value="IF-2"/>
    <property type="match status" value="1"/>
</dbReference>
<dbReference type="InterPro" id="IPR036925">
    <property type="entry name" value="TIF_IF2_dom3_sf"/>
</dbReference>
<evidence type="ECO:0000313" key="11">
    <source>
        <dbReference type="EMBL" id="MCA9381999.1"/>
    </source>
</evidence>
<evidence type="ECO:0000256" key="6">
    <source>
        <dbReference type="ARBA" id="ARBA00023134"/>
    </source>
</evidence>
<comment type="similarity">
    <text evidence="1 8">Belongs to the TRAFAC class translation factor GTPase superfamily. Classic translation factor GTPase family. IF-2 subfamily.</text>
</comment>
<keyword evidence="6" id="KW-0342">GTP-binding</keyword>